<gene>
    <name evidence="2" type="ORF">MCOR_55715</name>
</gene>
<evidence type="ECO:0000313" key="3">
    <source>
        <dbReference type="Proteomes" id="UP000507470"/>
    </source>
</evidence>
<keyword evidence="1" id="KW-0175">Coiled coil</keyword>
<accession>A0A6J8EW92</accession>
<dbReference type="PANTHER" id="PTHR24104:SF50">
    <property type="entry name" value="SMP-30_GLUCONOLACTONASE_LRE-LIKE REGION DOMAIN-CONTAINING PROTEIN"/>
    <property type="match status" value="1"/>
</dbReference>
<dbReference type="PANTHER" id="PTHR24104">
    <property type="entry name" value="E3 UBIQUITIN-PROTEIN LIGASE NHLRC1-RELATED"/>
    <property type="match status" value="1"/>
</dbReference>
<name>A0A6J8EW92_MYTCO</name>
<sequence length="465" mass="52700">MAPVKKLKPLSEVVGRVKSSAAFADLEDRKKDISSLIGNLITEKQNNRASLGVQKNKIISEVQNIRAAINNHLVKLEKDLLDKLDNTEKKQNENINRFIKKLSEMRRKVEIISVDLENNKQHASNFQAFLGIHEWNKIIEIEEKNWMFLQTNQIMNHCDIHISCSPILMKFEEEVTEFGKIEVKFSSAKKILLKKEKQGQMFVQASNTVDNITLTNIRSFQIPNEASSTMSISGIDMFDDGRIVLADQYLNKRFVIMNQEGEHIKTVPLDDQCYDVAVIDKDTVATTLIYSKKVVIVDVNSAKIQRTIPTKDQCYGIISTGEELVANLYNKTIQFFDLSGNSLSTLSTVDISFYCSVLNDKLYYTTHRRNAVYSTDLNGKVVWKFNCQKSAFPTGITNDSAGNIFVACIDSNKLMVVGQDGKKSRIILTKEDGLQNPRAIYYNRTTNSLLVFNLAGQCFLYTVTN</sequence>
<keyword evidence="3" id="KW-1185">Reference proteome</keyword>
<evidence type="ECO:0000313" key="2">
    <source>
        <dbReference type="EMBL" id="CAC5423745.1"/>
    </source>
</evidence>
<dbReference type="AlphaFoldDB" id="A0A6J8EW92"/>
<dbReference type="EMBL" id="CACVKT020009852">
    <property type="protein sequence ID" value="CAC5423745.1"/>
    <property type="molecule type" value="Genomic_DNA"/>
</dbReference>
<dbReference type="GO" id="GO:0061630">
    <property type="term" value="F:ubiquitin protein ligase activity"/>
    <property type="evidence" value="ECO:0007669"/>
    <property type="project" value="TreeGrafter"/>
</dbReference>
<dbReference type="InterPro" id="IPR050952">
    <property type="entry name" value="TRIM-NHL_E3_ligases"/>
</dbReference>
<reference evidence="2 3" key="1">
    <citation type="submission" date="2020-06" db="EMBL/GenBank/DDBJ databases">
        <authorList>
            <person name="Li R."/>
            <person name="Bekaert M."/>
        </authorList>
    </citation>
    <scope>NUCLEOTIDE SEQUENCE [LARGE SCALE GENOMIC DNA]</scope>
    <source>
        <strain evidence="3">wild</strain>
    </source>
</reference>
<protein>
    <recommendedName>
        <fullName evidence="4">TRIM2_3</fullName>
    </recommendedName>
</protein>
<dbReference type="GO" id="GO:0000209">
    <property type="term" value="P:protein polyubiquitination"/>
    <property type="evidence" value="ECO:0007669"/>
    <property type="project" value="TreeGrafter"/>
</dbReference>
<dbReference type="Proteomes" id="UP000507470">
    <property type="component" value="Unassembled WGS sequence"/>
</dbReference>
<evidence type="ECO:0000256" key="1">
    <source>
        <dbReference type="SAM" id="Coils"/>
    </source>
</evidence>
<dbReference type="Gene3D" id="2.120.10.30">
    <property type="entry name" value="TolB, C-terminal domain"/>
    <property type="match status" value="2"/>
</dbReference>
<feature type="coiled-coil region" evidence="1">
    <location>
        <begin position="81"/>
        <end position="108"/>
    </location>
</feature>
<evidence type="ECO:0008006" key="4">
    <source>
        <dbReference type="Google" id="ProtNLM"/>
    </source>
</evidence>
<dbReference type="InterPro" id="IPR011042">
    <property type="entry name" value="6-blade_b-propeller_TolB-like"/>
</dbReference>
<organism evidence="2 3">
    <name type="scientific">Mytilus coruscus</name>
    <name type="common">Sea mussel</name>
    <dbReference type="NCBI Taxonomy" id="42192"/>
    <lineage>
        <taxon>Eukaryota</taxon>
        <taxon>Metazoa</taxon>
        <taxon>Spiralia</taxon>
        <taxon>Lophotrochozoa</taxon>
        <taxon>Mollusca</taxon>
        <taxon>Bivalvia</taxon>
        <taxon>Autobranchia</taxon>
        <taxon>Pteriomorphia</taxon>
        <taxon>Mytilida</taxon>
        <taxon>Mytiloidea</taxon>
        <taxon>Mytilidae</taxon>
        <taxon>Mytilinae</taxon>
        <taxon>Mytilus</taxon>
    </lineage>
</organism>
<proteinExistence type="predicted"/>
<dbReference type="OrthoDB" id="6065984at2759"/>
<dbReference type="SUPFAM" id="SSF101898">
    <property type="entry name" value="NHL repeat"/>
    <property type="match status" value="1"/>
</dbReference>
<dbReference type="GO" id="GO:0043161">
    <property type="term" value="P:proteasome-mediated ubiquitin-dependent protein catabolic process"/>
    <property type="evidence" value="ECO:0007669"/>
    <property type="project" value="TreeGrafter"/>
</dbReference>